<dbReference type="EMBL" id="BMJJ01000009">
    <property type="protein sequence ID" value="GGD30090.1"/>
    <property type="molecule type" value="Genomic_DNA"/>
</dbReference>
<reference evidence="2" key="1">
    <citation type="journal article" date="2014" name="Int. J. Syst. Evol. Microbiol.">
        <title>Complete genome sequence of Corynebacterium casei LMG S-19264T (=DSM 44701T), isolated from a smear-ripened cheese.</title>
        <authorList>
            <consortium name="US DOE Joint Genome Institute (JGI-PGF)"/>
            <person name="Walter F."/>
            <person name="Albersmeier A."/>
            <person name="Kalinowski J."/>
            <person name="Ruckert C."/>
        </authorList>
    </citation>
    <scope>NUCLEOTIDE SEQUENCE</scope>
    <source>
        <strain evidence="2">CGMCC 1.15493</strain>
    </source>
</reference>
<keyword evidence="3" id="KW-1185">Reference proteome</keyword>
<gene>
    <name evidence="2" type="ORF">GCM10011335_36470</name>
</gene>
<evidence type="ECO:0000313" key="3">
    <source>
        <dbReference type="Proteomes" id="UP000613160"/>
    </source>
</evidence>
<sequence>MKVDPSDTEGAWVDPDDAPEWTDEMFQRADLYNGGRLIRRGVPPTSEGPSPLEDSPDQN</sequence>
<evidence type="ECO:0000313" key="2">
    <source>
        <dbReference type="EMBL" id="GGD30090.1"/>
    </source>
</evidence>
<proteinExistence type="predicted"/>
<dbReference type="Proteomes" id="UP000613160">
    <property type="component" value="Unassembled WGS sequence"/>
</dbReference>
<evidence type="ECO:0000256" key="1">
    <source>
        <dbReference type="SAM" id="MobiDB-lite"/>
    </source>
</evidence>
<accession>A0A916Y3Q8</accession>
<feature type="region of interest" description="Disordered" evidence="1">
    <location>
        <begin position="32"/>
        <end position="59"/>
    </location>
</feature>
<dbReference type="AlphaFoldDB" id="A0A916Y3Q8"/>
<organism evidence="2 3">
    <name type="scientific">Aureimonas glaciei</name>
    <dbReference type="NCBI Taxonomy" id="1776957"/>
    <lineage>
        <taxon>Bacteria</taxon>
        <taxon>Pseudomonadati</taxon>
        <taxon>Pseudomonadota</taxon>
        <taxon>Alphaproteobacteria</taxon>
        <taxon>Hyphomicrobiales</taxon>
        <taxon>Aurantimonadaceae</taxon>
        <taxon>Aureimonas</taxon>
    </lineage>
</organism>
<name>A0A916Y3Q8_9HYPH</name>
<reference evidence="2" key="2">
    <citation type="submission" date="2020-09" db="EMBL/GenBank/DDBJ databases">
        <authorList>
            <person name="Sun Q."/>
            <person name="Zhou Y."/>
        </authorList>
    </citation>
    <scope>NUCLEOTIDE SEQUENCE</scope>
    <source>
        <strain evidence="2">CGMCC 1.15493</strain>
    </source>
</reference>
<comment type="caution">
    <text evidence="2">The sequence shown here is derived from an EMBL/GenBank/DDBJ whole genome shotgun (WGS) entry which is preliminary data.</text>
</comment>
<protein>
    <submittedName>
        <fullName evidence="2">Uncharacterized protein</fullName>
    </submittedName>
</protein>